<name>A0A4Y2PHU8_ARAVE</name>
<dbReference type="AlphaFoldDB" id="A0A4Y2PHU8"/>
<reference evidence="2 3" key="1">
    <citation type="journal article" date="2019" name="Sci. Rep.">
        <title>Orb-weaving spider Araneus ventricosus genome elucidates the spidroin gene catalogue.</title>
        <authorList>
            <person name="Kono N."/>
            <person name="Nakamura H."/>
            <person name="Ohtoshi R."/>
            <person name="Moran D.A.P."/>
            <person name="Shinohara A."/>
            <person name="Yoshida Y."/>
            <person name="Fujiwara M."/>
            <person name="Mori M."/>
            <person name="Tomita M."/>
            <person name="Arakawa K."/>
        </authorList>
    </citation>
    <scope>NUCLEOTIDE SEQUENCE [LARGE SCALE GENOMIC DNA]</scope>
</reference>
<evidence type="ECO:0000313" key="2">
    <source>
        <dbReference type="EMBL" id="GBN49616.1"/>
    </source>
</evidence>
<evidence type="ECO:0000256" key="1">
    <source>
        <dbReference type="SAM" id="MobiDB-lite"/>
    </source>
</evidence>
<dbReference type="Proteomes" id="UP000499080">
    <property type="component" value="Unassembled WGS sequence"/>
</dbReference>
<organism evidence="2 3">
    <name type="scientific">Araneus ventricosus</name>
    <name type="common">Orbweaver spider</name>
    <name type="synonym">Epeira ventricosa</name>
    <dbReference type="NCBI Taxonomy" id="182803"/>
    <lineage>
        <taxon>Eukaryota</taxon>
        <taxon>Metazoa</taxon>
        <taxon>Ecdysozoa</taxon>
        <taxon>Arthropoda</taxon>
        <taxon>Chelicerata</taxon>
        <taxon>Arachnida</taxon>
        <taxon>Araneae</taxon>
        <taxon>Araneomorphae</taxon>
        <taxon>Entelegynae</taxon>
        <taxon>Araneoidea</taxon>
        <taxon>Araneidae</taxon>
        <taxon>Araneus</taxon>
    </lineage>
</organism>
<comment type="caution">
    <text evidence="2">The sequence shown here is derived from an EMBL/GenBank/DDBJ whole genome shotgun (WGS) entry which is preliminary data.</text>
</comment>
<gene>
    <name evidence="2" type="ORF">AVEN_157215_1</name>
</gene>
<evidence type="ECO:0000313" key="3">
    <source>
        <dbReference type="Proteomes" id="UP000499080"/>
    </source>
</evidence>
<feature type="compositionally biased region" description="Low complexity" evidence="1">
    <location>
        <begin position="61"/>
        <end position="70"/>
    </location>
</feature>
<feature type="compositionally biased region" description="Basic and acidic residues" evidence="1">
    <location>
        <begin position="51"/>
        <end position="60"/>
    </location>
</feature>
<feature type="non-terminal residue" evidence="2">
    <location>
        <position position="1"/>
    </location>
</feature>
<protein>
    <submittedName>
        <fullName evidence="2">Uncharacterized protein</fullName>
    </submittedName>
</protein>
<proteinExistence type="predicted"/>
<feature type="compositionally biased region" description="Basic and acidic residues" evidence="1">
    <location>
        <begin position="84"/>
        <end position="94"/>
    </location>
</feature>
<dbReference type="EMBL" id="BGPR01132688">
    <property type="protein sequence ID" value="GBN49616.1"/>
    <property type="molecule type" value="Genomic_DNA"/>
</dbReference>
<accession>A0A4Y2PHU8</accession>
<feature type="region of interest" description="Disordered" evidence="1">
    <location>
        <begin position="1"/>
        <end position="33"/>
    </location>
</feature>
<feature type="region of interest" description="Disordered" evidence="1">
    <location>
        <begin position="51"/>
        <end position="94"/>
    </location>
</feature>
<sequence length="94" mass="10011">TEFCAGIGGRSERVVGHGRRPPGSKPDSTKDPPCMWACFRLNHMYSCKHSADGGSLERGHSSSSSSDCCSKLGGPSQNSPLVASEREVNMTKLN</sequence>
<keyword evidence="3" id="KW-1185">Reference proteome</keyword>